<keyword evidence="1" id="KW-1133">Transmembrane helix</keyword>
<dbReference type="InterPro" id="IPR006860">
    <property type="entry name" value="FecR"/>
</dbReference>
<keyword evidence="1" id="KW-0812">Transmembrane</keyword>
<sequence length="346" mass="37291">MPDTPSVDDDLFDQAVHWILRLDEAPSDADTLRQYRDWLAVAPAARAQAVVAARTLLGMLQRPAAEVGNELGIDPLQPAPSPSAAIAAAVPTVAQRRSHRQRQRWQAVAAGLALAIGASTWLGAGGLDRLRSDAYTGVGAMRRLQLQDGSVVTLNTDSAIVVRMHEGTRSVRLLRGEAFFQVARDPRRPFIVDSAGGSARVLGTAFNVHIEDDTSQVSVAEGRVAVRPPAGKTGTVLVAGQRAWLAGNSVRRETAVDPLAVAAWRRQQLVFYNTPLSQVIRELSRYRHGFIQLRGDIGALPVSGAFNIADPDAGLQVLLDSLRLDAVHLGWATFVYRPSPQTSSIK</sequence>
<keyword evidence="4" id="KW-1185">Reference proteome</keyword>
<dbReference type="EMBL" id="JAFIWB010000006">
    <property type="protein sequence ID" value="MBN6102279.1"/>
    <property type="molecule type" value="Genomic_DNA"/>
</dbReference>
<organism evidence="3 4">
    <name type="scientific">Xanthomonas bonasiae</name>
    <dbReference type="NCBI Taxonomy" id="2810351"/>
    <lineage>
        <taxon>Bacteria</taxon>
        <taxon>Pseudomonadati</taxon>
        <taxon>Pseudomonadota</taxon>
        <taxon>Gammaproteobacteria</taxon>
        <taxon>Lysobacterales</taxon>
        <taxon>Lysobacteraceae</taxon>
        <taxon>Xanthomonas</taxon>
    </lineage>
</organism>
<reference evidence="3 4" key="1">
    <citation type="submission" date="2021-02" db="EMBL/GenBank/DDBJ databases">
        <title>Taxonomically Unique Crown Gall-Associated Xanthomonas Stains Have Deficiency in Virulence Repertories.</title>
        <authorList>
            <person name="Mafakheri H."/>
            <person name="Taghavi S.M."/>
            <person name="Dimkic I."/>
            <person name="Nemanja K."/>
            <person name="Osdaghi E."/>
        </authorList>
    </citation>
    <scope>NUCLEOTIDE SEQUENCE [LARGE SCALE GENOMIC DNA]</scope>
    <source>
        <strain evidence="3 4">FX4</strain>
    </source>
</reference>
<dbReference type="PANTHER" id="PTHR30273:SF2">
    <property type="entry name" value="PROTEIN FECR"/>
    <property type="match status" value="1"/>
</dbReference>
<evidence type="ECO:0000313" key="3">
    <source>
        <dbReference type="EMBL" id="MBN6102279.1"/>
    </source>
</evidence>
<feature type="transmembrane region" description="Helical" evidence="1">
    <location>
        <begin position="105"/>
        <end position="124"/>
    </location>
</feature>
<gene>
    <name evidence="3" type="ORF">JR064_08895</name>
</gene>
<dbReference type="PIRSF" id="PIRSF018266">
    <property type="entry name" value="FecR"/>
    <property type="match status" value="1"/>
</dbReference>
<feature type="domain" description="FecR protein" evidence="2">
    <location>
        <begin position="134"/>
        <end position="224"/>
    </location>
</feature>
<dbReference type="Gene3D" id="2.60.120.1440">
    <property type="match status" value="1"/>
</dbReference>
<evidence type="ECO:0000259" key="2">
    <source>
        <dbReference type="Pfam" id="PF04773"/>
    </source>
</evidence>
<protein>
    <submittedName>
        <fullName evidence="3">FecR domain-containing protein</fullName>
    </submittedName>
</protein>
<name>A0ABS3B5W7_9XANT</name>
<dbReference type="PANTHER" id="PTHR30273">
    <property type="entry name" value="PERIPLASMIC SIGNAL SENSOR AND SIGMA FACTOR ACTIVATOR FECR-RELATED"/>
    <property type="match status" value="1"/>
</dbReference>
<proteinExistence type="predicted"/>
<evidence type="ECO:0000313" key="4">
    <source>
        <dbReference type="Proteomes" id="UP000695802"/>
    </source>
</evidence>
<dbReference type="Proteomes" id="UP000695802">
    <property type="component" value="Unassembled WGS sequence"/>
</dbReference>
<comment type="caution">
    <text evidence="3">The sequence shown here is derived from an EMBL/GenBank/DDBJ whole genome shotgun (WGS) entry which is preliminary data.</text>
</comment>
<accession>A0ABS3B5W7</accession>
<keyword evidence="1" id="KW-0472">Membrane</keyword>
<evidence type="ECO:0000256" key="1">
    <source>
        <dbReference type="SAM" id="Phobius"/>
    </source>
</evidence>
<dbReference type="RefSeq" id="WP_206229476.1">
    <property type="nucleotide sequence ID" value="NZ_JAFIWB010000006.1"/>
</dbReference>
<dbReference type="InterPro" id="IPR012373">
    <property type="entry name" value="Ferrdict_sens_TM"/>
</dbReference>
<dbReference type="Pfam" id="PF04773">
    <property type="entry name" value="FecR"/>
    <property type="match status" value="1"/>
</dbReference>